<evidence type="ECO:0000256" key="5">
    <source>
        <dbReference type="ARBA" id="ARBA00023125"/>
    </source>
</evidence>
<keyword evidence="6" id="KW-0804">Transcription</keyword>
<gene>
    <name evidence="11" type="ORF">AM506_11355</name>
</gene>
<dbReference type="InterPro" id="IPR001789">
    <property type="entry name" value="Sig_transdc_resp-reg_receiver"/>
</dbReference>
<keyword evidence="4" id="KW-0805">Transcription regulation</keyword>
<keyword evidence="5 8" id="KW-0238">DNA-binding</keyword>
<dbReference type="CDD" id="cd00383">
    <property type="entry name" value="trans_reg_C"/>
    <property type="match status" value="1"/>
</dbReference>
<dbReference type="OrthoDB" id="9790442at2"/>
<dbReference type="InterPro" id="IPR036388">
    <property type="entry name" value="WH-like_DNA-bd_sf"/>
</dbReference>
<dbReference type="PANTHER" id="PTHR48111">
    <property type="entry name" value="REGULATOR OF RPOS"/>
    <property type="match status" value="1"/>
</dbReference>
<evidence type="ECO:0000256" key="2">
    <source>
        <dbReference type="ARBA" id="ARBA00022553"/>
    </source>
</evidence>
<evidence type="ECO:0000313" key="12">
    <source>
        <dbReference type="Proteomes" id="UP000050398"/>
    </source>
</evidence>
<evidence type="ECO:0000259" key="9">
    <source>
        <dbReference type="PROSITE" id="PS50110"/>
    </source>
</evidence>
<dbReference type="EMBL" id="LIXZ01000007">
    <property type="protein sequence ID" value="KPL59537.1"/>
    <property type="molecule type" value="Genomic_DNA"/>
</dbReference>
<proteinExistence type="predicted"/>
<dbReference type="SUPFAM" id="SSF52172">
    <property type="entry name" value="CheY-like"/>
    <property type="match status" value="1"/>
</dbReference>
<keyword evidence="3" id="KW-0902">Two-component regulatory system</keyword>
<dbReference type="GO" id="GO:0006355">
    <property type="term" value="P:regulation of DNA-templated transcription"/>
    <property type="evidence" value="ECO:0007669"/>
    <property type="project" value="InterPro"/>
</dbReference>
<dbReference type="Pfam" id="PF00486">
    <property type="entry name" value="Trans_reg_C"/>
    <property type="match status" value="1"/>
</dbReference>
<dbReference type="InterPro" id="IPR039420">
    <property type="entry name" value="WalR-like"/>
</dbReference>
<dbReference type="InterPro" id="IPR001867">
    <property type="entry name" value="OmpR/PhoB-type_DNA-bd"/>
</dbReference>
<dbReference type="Proteomes" id="UP000050398">
    <property type="component" value="Unassembled WGS sequence"/>
</dbReference>
<dbReference type="RefSeq" id="WP_060672602.1">
    <property type="nucleotide sequence ID" value="NZ_LIXZ01000007.1"/>
</dbReference>
<dbReference type="SMART" id="SM00448">
    <property type="entry name" value="REC"/>
    <property type="match status" value="1"/>
</dbReference>
<evidence type="ECO:0000259" key="10">
    <source>
        <dbReference type="PROSITE" id="PS51755"/>
    </source>
</evidence>
<evidence type="ECO:0000256" key="4">
    <source>
        <dbReference type="ARBA" id="ARBA00023015"/>
    </source>
</evidence>
<evidence type="ECO:0000256" key="1">
    <source>
        <dbReference type="ARBA" id="ARBA00004496"/>
    </source>
</evidence>
<organism evidence="11 12">
    <name type="scientific">Rossellomorea vietnamensis</name>
    <dbReference type="NCBI Taxonomy" id="218284"/>
    <lineage>
        <taxon>Bacteria</taxon>
        <taxon>Bacillati</taxon>
        <taxon>Bacillota</taxon>
        <taxon>Bacilli</taxon>
        <taxon>Bacillales</taxon>
        <taxon>Bacillaceae</taxon>
        <taxon>Rossellomorea</taxon>
    </lineage>
</organism>
<dbReference type="InterPro" id="IPR011006">
    <property type="entry name" value="CheY-like_superfamily"/>
</dbReference>
<feature type="DNA-binding region" description="OmpR/PhoB-type" evidence="8">
    <location>
        <begin position="128"/>
        <end position="228"/>
    </location>
</feature>
<evidence type="ECO:0000256" key="6">
    <source>
        <dbReference type="ARBA" id="ARBA00023163"/>
    </source>
</evidence>
<dbReference type="PROSITE" id="PS50110">
    <property type="entry name" value="RESPONSE_REGULATORY"/>
    <property type="match status" value="1"/>
</dbReference>
<feature type="domain" description="Response regulatory" evidence="9">
    <location>
        <begin position="3"/>
        <end position="116"/>
    </location>
</feature>
<evidence type="ECO:0000256" key="8">
    <source>
        <dbReference type="PROSITE-ProRule" id="PRU01091"/>
    </source>
</evidence>
<accession>A0A0P6VWU5</accession>
<dbReference type="FunFam" id="3.40.50.2300:FF:000001">
    <property type="entry name" value="DNA-binding response regulator PhoB"/>
    <property type="match status" value="1"/>
</dbReference>
<keyword evidence="2 7" id="KW-0597">Phosphoprotein</keyword>
<dbReference type="SMART" id="SM00862">
    <property type="entry name" value="Trans_reg_C"/>
    <property type="match status" value="1"/>
</dbReference>
<dbReference type="GO" id="GO:0000976">
    <property type="term" value="F:transcription cis-regulatory region binding"/>
    <property type="evidence" value="ECO:0007669"/>
    <property type="project" value="TreeGrafter"/>
</dbReference>
<dbReference type="PATRIC" id="fig|218284.4.peg.3977"/>
<feature type="domain" description="OmpR/PhoB-type" evidence="10">
    <location>
        <begin position="128"/>
        <end position="228"/>
    </location>
</feature>
<comment type="caution">
    <text evidence="11">The sequence shown here is derived from an EMBL/GenBank/DDBJ whole genome shotgun (WGS) entry which is preliminary data.</text>
</comment>
<reference evidence="11 12" key="1">
    <citation type="submission" date="2015-08" db="EMBL/GenBank/DDBJ databases">
        <title>Draft Genome Sequence of Bacillus vietnamensis UCD-SED5.</title>
        <authorList>
            <person name="Lee R.D."/>
            <person name="Jospin G."/>
            <person name="Lang J.M."/>
            <person name="Coil D.A."/>
            <person name="Eisen J.A."/>
        </authorList>
    </citation>
    <scope>NUCLEOTIDE SEQUENCE [LARGE SCALE GENOMIC DNA]</scope>
    <source>
        <strain evidence="11 12">UCD-SED5</strain>
    </source>
</reference>
<evidence type="ECO:0000256" key="7">
    <source>
        <dbReference type="PROSITE-ProRule" id="PRU00169"/>
    </source>
</evidence>
<sequence>MNTILLIDDETKMLNLLELYLTPHDYTCVKKNNGYDAIQYLKHHPVDLIILDIMMPELNGFQTCEKVRNFSHVPIIMLTARGEKGDIVKGLNVGADDYITKPFDEGELIARVNALFRRKTSYDQIDDSQQLTRGSFTLDGHTYSLKYQNQILSLTLKEYNILHSLMKNTDRVYTREQLLLMVWDINSKTDIRTVDSHIRNLRDKLKKAGFPIEDHLKTIWGIGYQWKI</sequence>
<dbReference type="CDD" id="cd17574">
    <property type="entry name" value="REC_OmpR"/>
    <property type="match status" value="1"/>
</dbReference>
<evidence type="ECO:0000256" key="3">
    <source>
        <dbReference type="ARBA" id="ARBA00023012"/>
    </source>
</evidence>
<dbReference type="PROSITE" id="PS51755">
    <property type="entry name" value="OMPR_PHOB"/>
    <property type="match status" value="1"/>
</dbReference>
<dbReference type="PANTHER" id="PTHR48111:SF73">
    <property type="entry name" value="ALKALINE PHOSPHATASE SYNTHESIS TRANSCRIPTIONAL REGULATORY PROTEIN PHOP"/>
    <property type="match status" value="1"/>
</dbReference>
<dbReference type="Gene3D" id="1.10.10.10">
    <property type="entry name" value="Winged helix-like DNA-binding domain superfamily/Winged helix DNA-binding domain"/>
    <property type="match status" value="1"/>
</dbReference>
<dbReference type="GO" id="GO:0000156">
    <property type="term" value="F:phosphorelay response regulator activity"/>
    <property type="evidence" value="ECO:0007669"/>
    <property type="project" value="TreeGrafter"/>
</dbReference>
<dbReference type="Gene3D" id="6.10.250.690">
    <property type="match status" value="1"/>
</dbReference>
<dbReference type="Gene3D" id="3.40.50.2300">
    <property type="match status" value="1"/>
</dbReference>
<evidence type="ECO:0000313" key="11">
    <source>
        <dbReference type="EMBL" id="KPL59537.1"/>
    </source>
</evidence>
<dbReference type="AlphaFoldDB" id="A0A0P6VWU5"/>
<dbReference type="GO" id="GO:0005829">
    <property type="term" value="C:cytosol"/>
    <property type="evidence" value="ECO:0007669"/>
    <property type="project" value="TreeGrafter"/>
</dbReference>
<name>A0A0P6VWU5_9BACI</name>
<protein>
    <submittedName>
        <fullName evidence="11">XRE family transcriptional regulator</fullName>
    </submittedName>
</protein>
<dbReference type="GO" id="GO:0032993">
    <property type="term" value="C:protein-DNA complex"/>
    <property type="evidence" value="ECO:0007669"/>
    <property type="project" value="TreeGrafter"/>
</dbReference>
<feature type="modified residue" description="4-aspartylphosphate" evidence="7">
    <location>
        <position position="52"/>
    </location>
</feature>
<dbReference type="Pfam" id="PF00072">
    <property type="entry name" value="Response_reg"/>
    <property type="match status" value="1"/>
</dbReference>
<dbReference type="SUPFAM" id="SSF46894">
    <property type="entry name" value="C-terminal effector domain of the bipartite response regulators"/>
    <property type="match status" value="1"/>
</dbReference>
<dbReference type="eggNOG" id="COG0745">
    <property type="taxonomic scope" value="Bacteria"/>
</dbReference>
<comment type="subcellular location">
    <subcellularLocation>
        <location evidence="1">Cytoplasm</location>
    </subcellularLocation>
</comment>
<dbReference type="InterPro" id="IPR016032">
    <property type="entry name" value="Sig_transdc_resp-reg_C-effctor"/>
</dbReference>